<dbReference type="Proteomes" id="UP000032025">
    <property type="component" value="Unassembled WGS sequence"/>
</dbReference>
<dbReference type="Pfam" id="PF11604">
    <property type="entry name" value="CusF_Ec"/>
    <property type="match status" value="1"/>
</dbReference>
<evidence type="ECO:0000313" key="2">
    <source>
        <dbReference type="EMBL" id="GAN15832.1"/>
    </source>
</evidence>
<keyword evidence="1" id="KW-0732">Signal</keyword>
<proteinExistence type="predicted"/>
<sequence length="108" mass="10949">MKLTHSMRAASILLLVPIATGAFAQAGKPSAAVVKTGNGMGAITAVDAKDGTVTIKHGPIPSIGWPAMTMTFKAAPPSLLKGLRSGQRVAFTARAKGMAAEVTAISPH</sequence>
<reference evidence="2 3" key="1">
    <citation type="submission" date="2014-08" db="EMBL/GenBank/DDBJ databases">
        <title>Whole genome shotgun sequence of Sphingomonas paucimobilis NBRC 13935.</title>
        <authorList>
            <person name="Hosoyama A."/>
            <person name="Hashimoto M."/>
            <person name="Hosoyama Y."/>
            <person name="Noguchi M."/>
            <person name="Uohara A."/>
            <person name="Ohji S."/>
            <person name="Katano-Makiyama Y."/>
            <person name="Ichikawa N."/>
            <person name="Kimura A."/>
            <person name="Yamazoe A."/>
            <person name="Fujita N."/>
        </authorList>
    </citation>
    <scope>NUCLEOTIDE SEQUENCE [LARGE SCALE GENOMIC DNA]</scope>
    <source>
        <strain evidence="2 3">NBRC 13935</strain>
    </source>
</reference>
<dbReference type="InterPro" id="IPR021647">
    <property type="entry name" value="CusF_Ec"/>
</dbReference>
<name>A0A0C9NHW8_SPHPI</name>
<organism evidence="2 3">
    <name type="scientific">Sphingomonas paucimobilis NBRC 13935</name>
    <dbReference type="NCBI Taxonomy" id="1219050"/>
    <lineage>
        <taxon>Bacteria</taxon>
        <taxon>Pseudomonadati</taxon>
        <taxon>Pseudomonadota</taxon>
        <taxon>Alphaproteobacteria</taxon>
        <taxon>Sphingomonadales</taxon>
        <taxon>Sphingomonadaceae</taxon>
        <taxon>Sphingomonas</taxon>
    </lineage>
</organism>
<dbReference type="GeneID" id="78525814"/>
<dbReference type="AlphaFoldDB" id="A0A0C9NHW8"/>
<dbReference type="EMBL" id="BBJS01000068">
    <property type="protein sequence ID" value="GAN15832.1"/>
    <property type="molecule type" value="Genomic_DNA"/>
</dbReference>
<evidence type="ECO:0000256" key="1">
    <source>
        <dbReference type="SAM" id="SignalP"/>
    </source>
</evidence>
<protein>
    <submittedName>
        <fullName evidence="2">DNA, contig: SP668</fullName>
    </submittedName>
</protein>
<dbReference type="Gene3D" id="2.40.50.320">
    <property type="entry name" value="Copper binding periplasmic protein CusF"/>
    <property type="match status" value="1"/>
</dbReference>
<accession>A0A0C9NHW8</accession>
<dbReference type="RefSeq" id="WP_042469550.1">
    <property type="nucleotide sequence ID" value="NZ_BBJS01000068.1"/>
</dbReference>
<evidence type="ECO:0000313" key="3">
    <source>
        <dbReference type="Proteomes" id="UP000032025"/>
    </source>
</evidence>
<keyword evidence="3" id="KW-1185">Reference proteome</keyword>
<comment type="caution">
    <text evidence="2">The sequence shown here is derived from an EMBL/GenBank/DDBJ whole genome shotgun (WGS) entry which is preliminary data.</text>
</comment>
<dbReference type="InterPro" id="IPR042230">
    <property type="entry name" value="CusF_sf"/>
</dbReference>
<feature type="signal peptide" evidence="1">
    <location>
        <begin position="1"/>
        <end position="24"/>
    </location>
</feature>
<gene>
    <name evidence="2" type="ORF">SP6_68_00260</name>
</gene>
<feature type="chain" id="PRO_5002200151" evidence="1">
    <location>
        <begin position="25"/>
        <end position="108"/>
    </location>
</feature>